<accession>A0A0E9XKZ3</accession>
<organism evidence="1">
    <name type="scientific">Anguilla anguilla</name>
    <name type="common">European freshwater eel</name>
    <name type="synonym">Muraena anguilla</name>
    <dbReference type="NCBI Taxonomy" id="7936"/>
    <lineage>
        <taxon>Eukaryota</taxon>
        <taxon>Metazoa</taxon>
        <taxon>Chordata</taxon>
        <taxon>Craniata</taxon>
        <taxon>Vertebrata</taxon>
        <taxon>Euteleostomi</taxon>
        <taxon>Actinopterygii</taxon>
        <taxon>Neopterygii</taxon>
        <taxon>Teleostei</taxon>
        <taxon>Anguilliformes</taxon>
        <taxon>Anguillidae</taxon>
        <taxon>Anguilla</taxon>
    </lineage>
</organism>
<evidence type="ECO:0000313" key="1">
    <source>
        <dbReference type="EMBL" id="JAI03398.1"/>
    </source>
</evidence>
<reference evidence="1" key="1">
    <citation type="submission" date="2014-11" db="EMBL/GenBank/DDBJ databases">
        <authorList>
            <person name="Amaro Gonzalez C."/>
        </authorList>
    </citation>
    <scope>NUCLEOTIDE SEQUENCE</scope>
</reference>
<name>A0A0E9XKZ3_ANGAN</name>
<sequence>MSWHCILHTRSRAISVLKWHVTSTTHLHYIIFTFFLSKVKRINYSWIEPTFKIQGLLLWQNRK</sequence>
<dbReference type="AlphaFoldDB" id="A0A0E9XKZ3"/>
<proteinExistence type="predicted"/>
<dbReference type="EMBL" id="GBXM01005180">
    <property type="protein sequence ID" value="JAI03398.1"/>
    <property type="molecule type" value="Transcribed_RNA"/>
</dbReference>
<reference evidence="1" key="2">
    <citation type="journal article" date="2015" name="Fish Shellfish Immunol.">
        <title>Early steps in the European eel (Anguilla anguilla)-Vibrio vulnificus interaction in the gills: Role of the RtxA13 toxin.</title>
        <authorList>
            <person name="Callol A."/>
            <person name="Pajuelo D."/>
            <person name="Ebbesson L."/>
            <person name="Teles M."/>
            <person name="MacKenzie S."/>
            <person name="Amaro C."/>
        </authorList>
    </citation>
    <scope>NUCLEOTIDE SEQUENCE</scope>
</reference>
<protein>
    <submittedName>
        <fullName evidence="1">Uncharacterized protein</fullName>
    </submittedName>
</protein>